<dbReference type="RefSeq" id="WP_390326498.1">
    <property type="nucleotide sequence ID" value="NZ_JBHRTP010000008.1"/>
</dbReference>
<dbReference type="Proteomes" id="UP001595530">
    <property type="component" value="Unassembled WGS sequence"/>
</dbReference>
<dbReference type="Gene3D" id="3.40.50.300">
    <property type="entry name" value="P-loop containing nucleotide triphosphate hydrolases"/>
    <property type="match status" value="1"/>
</dbReference>
<gene>
    <name evidence="2" type="ORF">ACFOFO_04035</name>
</gene>
<dbReference type="InterPro" id="IPR051347">
    <property type="entry name" value="Circadian_clock_KaiC-rel"/>
</dbReference>
<organism evidence="2 3">
    <name type="scientific">Undibacterium arcticum</name>
    <dbReference type="NCBI Taxonomy" id="1762892"/>
    <lineage>
        <taxon>Bacteria</taxon>
        <taxon>Pseudomonadati</taxon>
        <taxon>Pseudomonadota</taxon>
        <taxon>Betaproteobacteria</taxon>
        <taxon>Burkholderiales</taxon>
        <taxon>Oxalobacteraceae</taxon>
        <taxon>Undibacterium</taxon>
    </lineage>
</organism>
<dbReference type="Pfam" id="PF06745">
    <property type="entry name" value="ATPase"/>
    <property type="match status" value="1"/>
</dbReference>
<sequence>MALAPAFSEDICGSRYRIIAELTAIGVAILMTSELEDRYTDLRFNRFGSAFLADAFIVQRYIEMLGQFTRVVSVVTVRGSEHSKDIQLFDITDEGIIVGETLSEHAGIMSGRSTLSP</sequence>
<keyword evidence="3" id="KW-1185">Reference proteome</keyword>
<dbReference type="EMBL" id="JBHRTP010000008">
    <property type="protein sequence ID" value="MFC3107140.1"/>
    <property type="molecule type" value="Genomic_DNA"/>
</dbReference>
<dbReference type="InterPro" id="IPR014774">
    <property type="entry name" value="KaiC-like_dom"/>
</dbReference>
<protein>
    <submittedName>
        <fullName evidence="2">ATPase domain-containing protein</fullName>
    </submittedName>
</protein>
<comment type="caution">
    <text evidence="2">The sequence shown here is derived from an EMBL/GenBank/DDBJ whole genome shotgun (WGS) entry which is preliminary data.</text>
</comment>
<evidence type="ECO:0000313" key="3">
    <source>
        <dbReference type="Proteomes" id="UP001595530"/>
    </source>
</evidence>
<accession>A0ABV7EZG1</accession>
<name>A0ABV7EZG1_9BURK</name>
<evidence type="ECO:0000259" key="1">
    <source>
        <dbReference type="Pfam" id="PF06745"/>
    </source>
</evidence>
<proteinExistence type="predicted"/>
<reference evidence="3" key="1">
    <citation type="journal article" date="2019" name="Int. J. Syst. Evol. Microbiol.">
        <title>The Global Catalogue of Microorganisms (GCM) 10K type strain sequencing project: providing services to taxonomists for standard genome sequencing and annotation.</title>
        <authorList>
            <consortium name="The Broad Institute Genomics Platform"/>
            <consortium name="The Broad Institute Genome Sequencing Center for Infectious Disease"/>
            <person name="Wu L."/>
            <person name="Ma J."/>
        </authorList>
    </citation>
    <scope>NUCLEOTIDE SEQUENCE [LARGE SCALE GENOMIC DNA]</scope>
    <source>
        <strain evidence="3">KCTC 42986</strain>
    </source>
</reference>
<dbReference type="PANTHER" id="PTHR42926:SF1">
    <property type="entry name" value="CIRCADIAN CLOCK OSCILLATOR PROTEIN KAIC 1"/>
    <property type="match status" value="1"/>
</dbReference>
<dbReference type="PANTHER" id="PTHR42926">
    <property type="match status" value="1"/>
</dbReference>
<dbReference type="InterPro" id="IPR027417">
    <property type="entry name" value="P-loop_NTPase"/>
</dbReference>
<evidence type="ECO:0000313" key="2">
    <source>
        <dbReference type="EMBL" id="MFC3107140.1"/>
    </source>
</evidence>
<feature type="domain" description="KaiC-like" evidence="1">
    <location>
        <begin position="17"/>
        <end position="101"/>
    </location>
</feature>